<evidence type="ECO:0000313" key="3">
    <source>
        <dbReference type="EMBL" id="MBM4567392.1"/>
    </source>
</evidence>
<dbReference type="Proteomes" id="UP000603463">
    <property type="component" value="Unassembled WGS sequence"/>
</dbReference>
<sequence length="125" mass="14265">MSGYQTALIGVAAPIVAALFTYLGTRMATRAARQSAKESNNTEAWAEILKANNEQNARLNAEIREVRTDQNELRVRVDDLERKLEHEQRVRRGAFDYIRILLRWIETHLPGVTPPAAPELLREEL</sequence>
<feature type="transmembrane region" description="Helical" evidence="2">
    <location>
        <begin position="6"/>
        <end position="25"/>
    </location>
</feature>
<name>A0A9Q2SQT6_RHOHA</name>
<keyword evidence="1" id="KW-0175">Coiled coil</keyword>
<organism evidence="5 7">
    <name type="scientific">Rhodococcus hoagii</name>
    <name type="common">Corynebacterium equii</name>
    <dbReference type="NCBI Taxonomy" id="43767"/>
    <lineage>
        <taxon>Bacteria</taxon>
        <taxon>Bacillati</taxon>
        <taxon>Actinomycetota</taxon>
        <taxon>Actinomycetes</taxon>
        <taxon>Mycobacteriales</taxon>
        <taxon>Nocardiaceae</taxon>
        <taxon>Prescottella</taxon>
    </lineage>
</organism>
<accession>A0A9Q2SQT6</accession>
<proteinExistence type="predicted"/>
<dbReference type="Proteomes" id="UP000808906">
    <property type="component" value="Unassembled WGS sequence"/>
</dbReference>
<gene>
    <name evidence="3" type="ORF">GS441_18805</name>
    <name evidence="4" type="ORF">GS441_21010</name>
    <name evidence="5" type="ORF">GS882_02310</name>
    <name evidence="6" type="ORF">GS882_08320</name>
</gene>
<evidence type="ECO:0000313" key="7">
    <source>
        <dbReference type="Proteomes" id="UP000603463"/>
    </source>
</evidence>
<reference evidence="3" key="1">
    <citation type="submission" date="2019-11" db="EMBL/GenBank/DDBJ databases">
        <title>Spread of Macrolides and rifampicin resistant Rhodococcus equi in clinical isolates in the USA.</title>
        <authorList>
            <person name="Alvarez-Narvaez S."/>
            <person name="Huber L."/>
            <person name="Cohen N.D."/>
            <person name="Slovis N."/>
            <person name="Greiter M."/>
            <person name="Giguere S."/>
            <person name="Hart K."/>
        </authorList>
    </citation>
    <scope>NUCLEOTIDE SEQUENCE</scope>
    <source>
        <strain evidence="3">Lh_17</strain>
    </source>
</reference>
<evidence type="ECO:0000256" key="1">
    <source>
        <dbReference type="SAM" id="Coils"/>
    </source>
</evidence>
<reference evidence="5" key="2">
    <citation type="journal article" date="2020" name="Environ. Microbiol.">
        <title>The novel and transferable erm(51) gene confers Macrolides, Lincosamides, and Streptogramins B (MLSB) resistance to clonal Rhodococcus equi in the environment.</title>
        <authorList>
            <person name="Huber L."/>
            <person name="Giguere S."/>
            <person name="Slovis N.M."/>
            <person name="Alvarez-Narvaez S."/>
            <person name="Hart K.A."/>
            <person name="Greiter M."/>
            <person name="Morris E.R.A."/>
            <person name="Cohen N.D."/>
        </authorList>
    </citation>
    <scope>NUCLEOTIDE SEQUENCE</scope>
    <source>
        <strain evidence="5">Lh_116_1</strain>
    </source>
</reference>
<dbReference type="EMBL" id="WUXR01000015">
    <property type="protein sequence ID" value="MBM4567800.1"/>
    <property type="molecule type" value="Genomic_DNA"/>
</dbReference>
<protein>
    <submittedName>
        <fullName evidence="5">Uncharacterized protein</fullName>
    </submittedName>
</protein>
<feature type="coiled-coil region" evidence="1">
    <location>
        <begin position="49"/>
        <end position="90"/>
    </location>
</feature>
<dbReference type="EMBL" id="WUXR01000012">
    <property type="protein sequence ID" value="MBM4567392.1"/>
    <property type="molecule type" value="Genomic_DNA"/>
</dbReference>
<evidence type="ECO:0000256" key="2">
    <source>
        <dbReference type="SAM" id="Phobius"/>
    </source>
</evidence>
<keyword evidence="2" id="KW-0472">Membrane</keyword>
<dbReference type="EMBL" id="WVBC01000030">
    <property type="protein sequence ID" value="NKT78107.1"/>
    <property type="molecule type" value="Genomic_DNA"/>
</dbReference>
<evidence type="ECO:0000313" key="6">
    <source>
        <dbReference type="EMBL" id="NKT78107.1"/>
    </source>
</evidence>
<evidence type="ECO:0000313" key="4">
    <source>
        <dbReference type="EMBL" id="MBM4567800.1"/>
    </source>
</evidence>
<keyword evidence="2" id="KW-0812">Transmembrane</keyword>
<dbReference type="EMBL" id="WVBC01000002">
    <property type="protein sequence ID" value="NKT77056.1"/>
    <property type="molecule type" value="Genomic_DNA"/>
</dbReference>
<keyword evidence="2" id="KW-1133">Transmembrane helix</keyword>
<evidence type="ECO:0000313" key="5">
    <source>
        <dbReference type="EMBL" id="NKT77056.1"/>
    </source>
</evidence>
<comment type="caution">
    <text evidence="5">The sequence shown here is derived from an EMBL/GenBank/DDBJ whole genome shotgun (WGS) entry which is preliminary data.</text>
</comment>
<dbReference type="AlphaFoldDB" id="A0A9Q2SQT6"/>